<organism evidence="3 4">
    <name type="scientific">Yarrowia lipolytica</name>
    <name type="common">Candida lipolytica</name>
    <dbReference type="NCBI Taxonomy" id="4952"/>
    <lineage>
        <taxon>Eukaryota</taxon>
        <taxon>Fungi</taxon>
        <taxon>Dikarya</taxon>
        <taxon>Ascomycota</taxon>
        <taxon>Saccharomycotina</taxon>
        <taxon>Dipodascomycetes</taxon>
        <taxon>Dipodascales</taxon>
        <taxon>Dipodascales incertae sedis</taxon>
        <taxon>Yarrowia</taxon>
    </lineage>
</organism>
<feature type="chain" id="PRO_5009110496" description="Proline-rich protein HUA1" evidence="2">
    <location>
        <begin position="17"/>
        <end position="326"/>
    </location>
</feature>
<evidence type="ECO:0000313" key="3">
    <source>
        <dbReference type="EMBL" id="AOW04236.1"/>
    </source>
</evidence>
<feature type="signal peptide" evidence="2">
    <location>
        <begin position="1"/>
        <end position="16"/>
    </location>
</feature>
<reference evidence="3 4" key="1">
    <citation type="journal article" date="2016" name="PLoS ONE">
        <title>Sequence Assembly of Yarrowia lipolytica Strain W29/CLIB89 Shows Transposable Element Diversity.</title>
        <authorList>
            <person name="Magnan C."/>
            <person name="Yu J."/>
            <person name="Chang I."/>
            <person name="Jahn E."/>
            <person name="Kanomata Y."/>
            <person name="Wu J."/>
            <person name="Zeller M."/>
            <person name="Oakes M."/>
            <person name="Baldi P."/>
            <person name="Sandmeyer S."/>
        </authorList>
    </citation>
    <scope>NUCLEOTIDE SEQUENCE [LARGE SCALE GENOMIC DNA]</scope>
    <source>
        <strain evidence="4">CLIB89(W29)</strain>
    </source>
</reference>
<dbReference type="InterPro" id="IPR038910">
    <property type="entry name" value="Hua1-like"/>
</dbReference>
<dbReference type="GO" id="GO:0005737">
    <property type="term" value="C:cytoplasm"/>
    <property type="evidence" value="ECO:0007669"/>
    <property type="project" value="TreeGrafter"/>
</dbReference>
<feature type="compositionally biased region" description="Low complexity" evidence="1">
    <location>
        <begin position="116"/>
        <end position="147"/>
    </location>
</feature>
<feature type="compositionally biased region" description="Pro residues" evidence="1">
    <location>
        <begin position="162"/>
        <end position="176"/>
    </location>
</feature>
<dbReference type="eggNOG" id="ENOG502S12N">
    <property type="taxonomic scope" value="Eukaryota"/>
</dbReference>
<dbReference type="Proteomes" id="UP000182444">
    <property type="component" value="Chromosome 1D"/>
</dbReference>
<feature type="compositionally biased region" description="Polar residues" evidence="1">
    <location>
        <begin position="96"/>
        <end position="107"/>
    </location>
</feature>
<accession>A0A1D8NF37</accession>
<dbReference type="RefSeq" id="XP_068138858.1">
    <property type="nucleotide sequence ID" value="XM_068282757.1"/>
</dbReference>
<evidence type="ECO:0000256" key="2">
    <source>
        <dbReference type="SAM" id="SignalP"/>
    </source>
</evidence>
<keyword evidence="2" id="KW-0732">Signal</keyword>
<feature type="compositionally biased region" description="Gly residues" evidence="1">
    <location>
        <begin position="148"/>
        <end position="160"/>
    </location>
</feature>
<proteinExistence type="predicted"/>
<evidence type="ECO:0008006" key="5">
    <source>
        <dbReference type="Google" id="ProtNLM"/>
    </source>
</evidence>
<protein>
    <recommendedName>
        <fullName evidence="5">Proline-rich protein HUA1</fullName>
    </recommendedName>
</protein>
<sequence length="326" mass="34407">MVALVVALDLGGSILGWCDWSALLNVSGALDGCQDAPRSMSKAQYEGSPQPTAENNGHVLPPEEQMPDELPPTYEESLDRPGGSSTTRPVVPNRPPQNQTPDQNHLQVPQAPPRPSSSNSSNGAYGTANSSNTSFNTGNVSNSSFGSGKSGASGKGGRGHSPGPPGPHGRPPPSPRTDPLISPNRPPGQMGYGPRPQGGPAPNNPLLHYPRGYHCPKCNNTGIKKKNGKSCQDCWGMFARPNQQVVNIPGPQQQYTPFPFFPFTPPPPQQTTIYAAPGAPPPIVVQPGDPRLGGQVCGKCRGRGMVYDWFLGDETCPVCKGVGRVR</sequence>
<feature type="region of interest" description="Disordered" evidence="1">
    <location>
        <begin position="35"/>
        <end position="205"/>
    </location>
</feature>
<dbReference type="AlphaFoldDB" id="A0A1D8NF37"/>
<dbReference type="VEuPathDB" id="FungiDB:YALI1_D22413g"/>
<dbReference type="PANTHER" id="PTHR28031">
    <property type="entry name" value="PROLINE-RICH PROTEIN HUA1"/>
    <property type="match status" value="1"/>
</dbReference>
<dbReference type="VEuPathDB" id="FungiDB:YALI0_D18062g"/>
<gene>
    <name evidence="3" type="ORF">YALI1_D22413g</name>
</gene>
<evidence type="ECO:0000313" key="4">
    <source>
        <dbReference type="Proteomes" id="UP000182444"/>
    </source>
</evidence>
<dbReference type="PANTHER" id="PTHR28031:SF1">
    <property type="entry name" value="PROLINE-RICH PROTEIN HUA1"/>
    <property type="match status" value="1"/>
</dbReference>
<evidence type="ECO:0000256" key="1">
    <source>
        <dbReference type="SAM" id="MobiDB-lite"/>
    </source>
</evidence>
<dbReference type="EMBL" id="CP017556">
    <property type="protein sequence ID" value="AOW04236.1"/>
    <property type="molecule type" value="Genomic_DNA"/>
</dbReference>
<dbReference type="GeneID" id="2911099"/>
<name>A0A1D8NF37_YARLL</name>